<dbReference type="SUPFAM" id="SSF53187">
    <property type="entry name" value="Zn-dependent exopeptidases"/>
    <property type="match status" value="1"/>
</dbReference>
<evidence type="ECO:0000256" key="5">
    <source>
        <dbReference type="ARBA" id="ARBA00022723"/>
    </source>
</evidence>
<dbReference type="EC" id="3.4.17.18" evidence="11"/>
<comment type="catalytic activity">
    <reaction evidence="10">
        <text>Releases a C-terminal residue, which may be hydrophobic or positively charged.</text>
        <dbReference type="EC" id="3.4.17.18"/>
    </reaction>
</comment>
<dbReference type="PROSITE" id="PS52035">
    <property type="entry name" value="PEPTIDASE_M14"/>
    <property type="match status" value="1"/>
</dbReference>
<keyword evidence="3" id="KW-0121">Carboxypeptidase</keyword>
<dbReference type="Gene3D" id="3.40.630.10">
    <property type="entry name" value="Zn peptidases"/>
    <property type="match status" value="1"/>
</dbReference>
<proteinExistence type="inferred from homology"/>
<dbReference type="Gene3D" id="2.60.40.1120">
    <property type="entry name" value="Carboxypeptidase-like, regulatory domain"/>
    <property type="match status" value="1"/>
</dbReference>
<evidence type="ECO:0000256" key="11">
    <source>
        <dbReference type="ARBA" id="ARBA00066554"/>
    </source>
</evidence>
<evidence type="ECO:0000256" key="7">
    <source>
        <dbReference type="ARBA" id="ARBA00022801"/>
    </source>
</evidence>
<dbReference type="PROSITE" id="PS00132">
    <property type="entry name" value="CARBOXYPEPT_ZN_1"/>
    <property type="match status" value="1"/>
</dbReference>
<evidence type="ECO:0000256" key="6">
    <source>
        <dbReference type="ARBA" id="ARBA00022729"/>
    </source>
</evidence>
<evidence type="ECO:0000256" key="9">
    <source>
        <dbReference type="ARBA" id="ARBA00023049"/>
    </source>
</evidence>
<keyword evidence="7" id="KW-0378">Hydrolase</keyword>
<evidence type="ECO:0000256" key="10">
    <source>
        <dbReference type="ARBA" id="ARBA00050859"/>
    </source>
</evidence>
<dbReference type="FunFam" id="3.40.630.10:FF:000084">
    <property type="entry name" value="Carboxypeptidase B2"/>
    <property type="match status" value="1"/>
</dbReference>
<dbReference type="SUPFAM" id="SSF49464">
    <property type="entry name" value="Carboxypeptidase regulatory domain-like"/>
    <property type="match status" value="1"/>
</dbReference>
<evidence type="ECO:0000256" key="2">
    <source>
        <dbReference type="ARBA" id="ARBA00005988"/>
    </source>
</evidence>
<evidence type="ECO:0000256" key="8">
    <source>
        <dbReference type="ARBA" id="ARBA00022833"/>
    </source>
</evidence>
<dbReference type="InterPro" id="IPR057246">
    <property type="entry name" value="CARBOXYPEPT_ZN_1"/>
</dbReference>
<dbReference type="GO" id="GO:0006508">
    <property type="term" value="P:proteolysis"/>
    <property type="evidence" value="ECO:0007669"/>
    <property type="project" value="UniProtKB-KW"/>
</dbReference>
<keyword evidence="4" id="KW-0645">Protease</keyword>
<dbReference type="PANTHER" id="PTHR11705">
    <property type="entry name" value="PROTEASE FAMILY M14 CARBOXYPEPTIDASE A,B"/>
    <property type="match status" value="1"/>
</dbReference>
<evidence type="ECO:0000256" key="12">
    <source>
        <dbReference type="PROSITE-ProRule" id="PRU01379"/>
    </source>
</evidence>
<evidence type="ECO:0000313" key="15">
    <source>
        <dbReference type="Proteomes" id="UP000191663"/>
    </source>
</evidence>
<reference evidence="15" key="1">
    <citation type="submission" date="2017-01" db="EMBL/GenBank/DDBJ databases">
        <title>Novel pathways for hydrocarbon cycling and metabolic interdependencies in hydrothermal sediment communities.</title>
        <authorList>
            <person name="Dombrowski N."/>
            <person name="Seitz K."/>
            <person name="Teske A."/>
            <person name="Baker B."/>
        </authorList>
    </citation>
    <scope>NUCLEOTIDE SEQUENCE [LARGE SCALE GENOMIC DNA]</scope>
</reference>
<evidence type="ECO:0000313" key="14">
    <source>
        <dbReference type="EMBL" id="OPX17727.1"/>
    </source>
</evidence>
<dbReference type="GO" id="GO:0008270">
    <property type="term" value="F:zinc ion binding"/>
    <property type="evidence" value="ECO:0007669"/>
    <property type="project" value="InterPro"/>
</dbReference>
<keyword evidence="9" id="KW-0482">Metalloprotease</keyword>
<dbReference type="EMBL" id="MUKB01000086">
    <property type="protein sequence ID" value="OPX17727.1"/>
    <property type="molecule type" value="Genomic_DNA"/>
</dbReference>
<dbReference type="Proteomes" id="UP000191663">
    <property type="component" value="Unassembled WGS sequence"/>
</dbReference>
<protein>
    <recommendedName>
        <fullName evidence="11">carboxypeptidase T</fullName>
        <ecNumber evidence="11">3.4.17.18</ecNumber>
    </recommendedName>
</protein>
<keyword evidence="5" id="KW-0479">Metal-binding</keyword>
<evidence type="ECO:0000256" key="3">
    <source>
        <dbReference type="ARBA" id="ARBA00022645"/>
    </source>
</evidence>
<evidence type="ECO:0000259" key="13">
    <source>
        <dbReference type="PROSITE" id="PS52035"/>
    </source>
</evidence>
<keyword evidence="6" id="KW-0732">Signal</keyword>
<dbReference type="PANTHER" id="PTHR11705:SF143">
    <property type="entry name" value="SLL0236 PROTEIN"/>
    <property type="match status" value="1"/>
</dbReference>
<organism evidence="14 15">
    <name type="scientific">candidate division WOR-3 bacterium 4484_100</name>
    <dbReference type="NCBI Taxonomy" id="1936077"/>
    <lineage>
        <taxon>Bacteria</taxon>
        <taxon>Bacteria division WOR-3</taxon>
    </lineage>
</organism>
<accession>A0A1V4QFH9</accession>
<gene>
    <name evidence="14" type="ORF">BXT86_04955</name>
</gene>
<comment type="cofactor">
    <cofactor evidence="1">
        <name>Zn(2+)</name>
        <dbReference type="ChEBI" id="CHEBI:29105"/>
    </cofactor>
</comment>
<dbReference type="Pfam" id="PF00246">
    <property type="entry name" value="Peptidase_M14"/>
    <property type="match status" value="1"/>
</dbReference>
<feature type="active site" description="Proton donor/acceptor" evidence="12">
    <location>
        <position position="284"/>
    </location>
</feature>
<evidence type="ECO:0000256" key="4">
    <source>
        <dbReference type="ARBA" id="ARBA00022670"/>
    </source>
</evidence>
<dbReference type="GO" id="GO:0005615">
    <property type="term" value="C:extracellular space"/>
    <property type="evidence" value="ECO:0007669"/>
    <property type="project" value="TreeGrafter"/>
</dbReference>
<sequence>MSFALIFLSLITIDPRYHTLDEIARELDSIAQHYPEITHLDTIAYSTTDSLPVFAMKISDNANIEEDEPAVLFVACHHAEEILGVEICMYMINDLVHNYGVDSLITHWINNREIWIIPLLNPEGHSIVMKGIDTTWRKNKHDNNNNGQFDPDFDGVDLNRNYDFYWSEGGSSSPPSEYYRGPSPFSENESRALAELARNQHFVFCNSYHSARTGLGEVIYFPWHGACGYPPDFTFLREIADSMAKRIVNDAGNGTYNALPGWSVDGKARNFLYGVYGTFAYTVEVSTTCIQPGWMVDDICERNLAGAYYLLERVEGSGISGHIYDQKTDEPLSAEVIISGYYDPELPARRSDEEFGRFIRLLTAGTYNLEIKKNGYETVYLDGIEVEQDRLTELNIHLRRITDESSIRKKKGIEVIPNPTYGYILIQLKDTNINQLKIYDSAGRLTKIFKNPETRIVWQCDDCSKRIVPNGIYWVIGYEDDKRTVIKTIVLHN</sequence>
<dbReference type="SMART" id="SM00631">
    <property type="entry name" value="Zn_pept"/>
    <property type="match status" value="1"/>
</dbReference>
<dbReference type="GO" id="GO:0004181">
    <property type="term" value="F:metallocarboxypeptidase activity"/>
    <property type="evidence" value="ECO:0007669"/>
    <property type="project" value="InterPro"/>
</dbReference>
<name>A0A1V4QFH9_UNCW3</name>
<evidence type="ECO:0000256" key="1">
    <source>
        <dbReference type="ARBA" id="ARBA00001947"/>
    </source>
</evidence>
<comment type="caution">
    <text evidence="14">The sequence shown here is derived from an EMBL/GenBank/DDBJ whole genome shotgun (WGS) entry which is preliminary data.</text>
</comment>
<dbReference type="InterPro" id="IPR000834">
    <property type="entry name" value="Peptidase_M14"/>
</dbReference>
<dbReference type="AlphaFoldDB" id="A0A1V4QFH9"/>
<dbReference type="InterPro" id="IPR008969">
    <property type="entry name" value="CarboxyPept-like_regulatory"/>
</dbReference>
<keyword evidence="8" id="KW-0862">Zinc</keyword>
<comment type="similarity">
    <text evidence="2 12">Belongs to the peptidase M14 family.</text>
</comment>
<feature type="domain" description="Peptidase M14" evidence="13">
    <location>
        <begin position="16"/>
        <end position="314"/>
    </location>
</feature>